<dbReference type="HAMAP" id="MF_01365_B">
    <property type="entry name" value="Ribosomal_uL6_B"/>
    <property type="match status" value="1"/>
</dbReference>
<keyword evidence="2 6" id="KW-0699">rRNA-binding</keyword>
<dbReference type="PANTHER" id="PTHR11655">
    <property type="entry name" value="60S/50S RIBOSOMAL PROTEIN L6/L9"/>
    <property type="match status" value="1"/>
</dbReference>
<evidence type="ECO:0000256" key="4">
    <source>
        <dbReference type="ARBA" id="ARBA00022980"/>
    </source>
</evidence>
<sequence length="178" mass="18890">MSRIGKLPIAIPGGVDVKIDGQQVTVKGSKGELSLVVAEPIRVAVEDGQILVTRPNDERESRALHGLSRTLINNNIIGVTEGYAKQLEVVGTGYRVQQKGADLELALGFSHPVSFTAPEGITLVVEGANKITVSGISKQAVGEAAANIRKLKKPEPYKGKGIRYADEVVRRKAGKAGK</sequence>
<dbReference type="SUPFAM" id="SSF56053">
    <property type="entry name" value="Ribosomal protein L6"/>
    <property type="match status" value="2"/>
</dbReference>
<evidence type="ECO:0000256" key="5">
    <source>
        <dbReference type="ARBA" id="ARBA00023274"/>
    </source>
</evidence>
<dbReference type="GO" id="GO:0003735">
    <property type="term" value="F:structural constituent of ribosome"/>
    <property type="evidence" value="ECO:0007669"/>
    <property type="project" value="UniProtKB-UniRule"/>
</dbReference>
<comment type="subunit">
    <text evidence="6">Part of the 50S ribosomal subunit.</text>
</comment>
<evidence type="ECO:0000256" key="8">
    <source>
        <dbReference type="RuleBase" id="RU003870"/>
    </source>
</evidence>
<dbReference type="InterPro" id="IPR019906">
    <property type="entry name" value="Ribosomal_uL6_bac-type"/>
</dbReference>
<dbReference type="InterPro" id="IPR036789">
    <property type="entry name" value="Ribosomal_uL6-like_a/b-dom_sf"/>
</dbReference>
<evidence type="ECO:0000259" key="9">
    <source>
        <dbReference type="Pfam" id="PF00347"/>
    </source>
</evidence>
<dbReference type="GO" id="GO:0019843">
    <property type="term" value="F:rRNA binding"/>
    <property type="evidence" value="ECO:0007669"/>
    <property type="project" value="UniProtKB-UniRule"/>
</dbReference>
<comment type="function">
    <text evidence="6 8">This protein binds to the 23S rRNA, and is important in its secondary structure. It is located near the subunit interface in the base of the L7/L12 stalk, and near the tRNA binding site of the peptidyltransferase center.</text>
</comment>
<dbReference type="InterPro" id="IPR000702">
    <property type="entry name" value="Ribosomal_uL6-like"/>
</dbReference>
<comment type="caution">
    <text evidence="10">The sequence shown here is derived from an EMBL/GenBank/DDBJ whole genome shotgun (WGS) entry which is preliminary data.</text>
</comment>
<protein>
    <recommendedName>
        <fullName evidence="6">Large ribosomal subunit protein uL6</fullName>
    </recommendedName>
</protein>
<organism evidence="10 11">
    <name type="scientific">Leucobacter aridicollis</name>
    <dbReference type="NCBI Taxonomy" id="283878"/>
    <lineage>
        <taxon>Bacteria</taxon>
        <taxon>Bacillati</taxon>
        <taxon>Actinomycetota</taxon>
        <taxon>Actinomycetes</taxon>
        <taxon>Micrococcales</taxon>
        <taxon>Microbacteriaceae</taxon>
        <taxon>Leucobacter</taxon>
    </lineage>
</organism>
<dbReference type="NCBIfam" id="TIGR03654">
    <property type="entry name" value="L6_bact"/>
    <property type="match status" value="1"/>
</dbReference>
<dbReference type="Pfam" id="PF00347">
    <property type="entry name" value="Ribosomal_L6"/>
    <property type="match status" value="2"/>
</dbReference>
<evidence type="ECO:0000256" key="3">
    <source>
        <dbReference type="ARBA" id="ARBA00022884"/>
    </source>
</evidence>
<evidence type="ECO:0000256" key="2">
    <source>
        <dbReference type="ARBA" id="ARBA00022730"/>
    </source>
</evidence>
<evidence type="ECO:0000256" key="1">
    <source>
        <dbReference type="ARBA" id="ARBA00009356"/>
    </source>
</evidence>
<feature type="domain" description="Large ribosomal subunit protein uL6 alpha-beta" evidence="9">
    <location>
        <begin position="11"/>
        <end position="82"/>
    </location>
</feature>
<evidence type="ECO:0000256" key="6">
    <source>
        <dbReference type="HAMAP-Rule" id="MF_01365"/>
    </source>
</evidence>
<feature type="domain" description="Large ribosomal subunit protein uL6 alpha-beta" evidence="9">
    <location>
        <begin position="90"/>
        <end position="164"/>
    </location>
</feature>
<accession>A0A852R0U5</accession>
<dbReference type="Proteomes" id="UP000586095">
    <property type="component" value="Unassembled WGS sequence"/>
</dbReference>
<keyword evidence="5 6" id="KW-0687">Ribonucleoprotein</keyword>
<dbReference type="PROSITE" id="PS00525">
    <property type="entry name" value="RIBOSOMAL_L6_1"/>
    <property type="match status" value="1"/>
</dbReference>
<dbReference type="EMBL" id="JACCBD010000001">
    <property type="protein sequence ID" value="NYD26177.1"/>
    <property type="molecule type" value="Genomic_DNA"/>
</dbReference>
<dbReference type="PRINTS" id="PR00059">
    <property type="entry name" value="RIBOSOMALL6"/>
</dbReference>
<evidence type="ECO:0000313" key="11">
    <source>
        <dbReference type="Proteomes" id="UP000586095"/>
    </source>
</evidence>
<comment type="similarity">
    <text evidence="1 6 7">Belongs to the universal ribosomal protein uL6 family.</text>
</comment>
<dbReference type="PIRSF" id="PIRSF002162">
    <property type="entry name" value="Ribosomal_L6"/>
    <property type="match status" value="1"/>
</dbReference>
<evidence type="ECO:0000256" key="7">
    <source>
        <dbReference type="RuleBase" id="RU003869"/>
    </source>
</evidence>
<dbReference type="GO" id="GO:0022625">
    <property type="term" value="C:cytosolic large ribosomal subunit"/>
    <property type="evidence" value="ECO:0007669"/>
    <property type="project" value="UniProtKB-UniRule"/>
</dbReference>
<dbReference type="GO" id="GO:0002181">
    <property type="term" value="P:cytoplasmic translation"/>
    <property type="evidence" value="ECO:0007669"/>
    <property type="project" value="TreeGrafter"/>
</dbReference>
<keyword evidence="3 6" id="KW-0694">RNA-binding</keyword>
<gene>
    <name evidence="6" type="primary">rplF</name>
    <name evidence="10" type="ORF">BJ960_000980</name>
</gene>
<evidence type="ECO:0000313" key="10">
    <source>
        <dbReference type="EMBL" id="NYD26177.1"/>
    </source>
</evidence>
<keyword evidence="11" id="KW-1185">Reference proteome</keyword>
<dbReference type="AlphaFoldDB" id="A0A852R0U5"/>
<name>A0A852R0U5_9MICO</name>
<proteinExistence type="inferred from homology"/>
<dbReference type="InterPro" id="IPR002358">
    <property type="entry name" value="Ribosomal_uL6_CS"/>
</dbReference>
<keyword evidence="4 6" id="KW-0689">Ribosomal protein</keyword>
<dbReference type="FunFam" id="3.90.930.12:FF:000001">
    <property type="entry name" value="50S ribosomal protein L6"/>
    <property type="match status" value="1"/>
</dbReference>
<dbReference type="InterPro" id="IPR020040">
    <property type="entry name" value="Ribosomal_uL6_a/b-dom"/>
</dbReference>
<reference evidence="10 11" key="1">
    <citation type="submission" date="2020-07" db="EMBL/GenBank/DDBJ databases">
        <title>Sequencing the genomes of 1000 actinobacteria strains.</title>
        <authorList>
            <person name="Klenk H.-P."/>
        </authorList>
    </citation>
    <scope>NUCLEOTIDE SEQUENCE [LARGE SCALE GENOMIC DNA]</scope>
    <source>
        <strain evidence="10 11">DSM 17380</strain>
    </source>
</reference>
<dbReference type="RefSeq" id="WP_185986474.1">
    <property type="nucleotide sequence ID" value="NZ_BAAALZ010000002.1"/>
</dbReference>
<dbReference type="FunFam" id="3.90.930.12:FF:000002">
    <property type="entry name" value="50S ribosomal protein L6"/>
    <property type="match status" value="1"/>
</dbReference>
<dbReference type="Gene3D" id="3.90.930.12">
    <property type="entry name" value="Ribosomal protein L6, alpha-beta domain"/>
    <property type="match status" value="2"/>
</dbReference>
<dbReference type="PANTHER" id="PTHR11655:SF14">
    <property type="entry name" value="LARGE RIBOSOMAL SUBUNIT PROTEIN UL6M"/>
    <property type="match status" value="1"/>
</dbReference>